<reference evidence="1" key="2">
    <citation type="journal article" date="2021" name="Genome Biol. Evol.">
        <title>Developing a high-quality reference genome for a parasitic bivalve with doubly uniparental inheritance (Bivalvia: Unionida).</title>
        <authorList>
            <person name="Smith C.H."/>
        </authorList>
    </citation>
    <scope>NUCLEOTIDE SEQUENCE</scope>
    <source>
        <strain evidence="1">CHS0354</strain>
        <tissue evidence="1">Mantle</tissue>
    </source>
</reference>
<protein>
    <submittedName>
        <fullName evidence="1">Uncharacterized protein</fullName>
    </submittedName>
</protein>
<accession>A0AAE0VNA1</accession>
<dbReference type="PANTHER" id="PTHR42921">
    <property type="entry name" value="ACETOACETYL-COA SYNTHETASE"/>
    <property type="match status" value="1"/>
</dbReference>
<dbReference type="SUPFAM" id="SSF56801">
    <property type="entry name" value="Acetyl-CoA synthetase-like"/>
    <property type="match status" value="1"/>
</dbReference>
<dbReference type="Proteomes" id="UP001195483">
    <property type="component" value="Unassembled WGS sequence"/>
</dbReference>
<reference evidence="1" key="3">
    <citation type="submission" date="2023-05" db="EMBL/GenBank/DDBJ databases">
        <authorList>
            <person name="Smith C.H."/>
        </authorList>
    </citation>
    <scope>NUCLEOTIDE SEQUENCE</scope>
    <source>
        <strain evidence="1">CHS0354</strain>
        <tissue evidence="1">Mantle</tissue>
    </source>
</reference>
<sequence>MAVFCRDIAAVISCRPADYAAVHRWSVSERAHFWKEVLVYGKLIYHGEFTAAYRVAARYYAELRGKYARRFASRAGNNLQCKRRRGGFVLYIGTTDGCRQKNGGVIQEIGVKSGDRIAAVVPNADIPVVCFLAAAAIGAVWASASPDQGPEGITDRFAQIEPVLPHQH</sequence>
<dbReference type="GO" id="GO:0030729">
    <property type="term" value="F:acetoacetate-CoA ligase activity"/>
    <property type="evidence" value="ECO:0007669"/>
    <property type="project" value="TreeGrafter"/>
</dbReference>
<dbReference type="Gene3D" id="3.40.50.12780">
    <property type="entry name" value="N-terminal domain of ligase-like"/>
    <property type="match status" value="1"/>
</dbReference>
<keyword evidence="2" id="KW-1185">Reference proteome</keyword>
<dbReference type="PANTHER" id="PTHR42921:SF1">
    <property type="entry name" value="ACETOACETYL-COA SYNTHETASE"/>
    <property type="match status" value="1"/>
</dbReference>
<name>A0AAE0VNA1_9BIVA</name>
<evidence type="ECO:0000313" key="2">
    <source>
        <dbReference type="Proteomes" id="UP001195483"/>
    </source>
</evidence>
<reference evidence="1" key="1">
    <citation type="journal article" date="2021" name="Genome Biol. Evol.">
        <title>A High-Quality Reference Genome for a Parasitic Bivalve with Doubly Uniparental Inheritance (Bivalvia: Unionida).</title>
        <authorList>
            <person name="Smith C.H."/>
        </authorList>
    </citation>
    <scope>NUCLEOTIDE SEQUENCE</scope>
    <source>
        <strain evidence="1">CHS0354</strain>
    </source>
</reference>
<comment type="caution">
    <text evidence="1">The sequence shown here is derived from an EMBL/GenBank/DDBJ whole genome shotgun (WGS) entry which is preliminary data.</text>
</comment>
<dbReference type="InterPro" id="IPR042099">
    <property type="entry name" value="ANL_N_sf"/>
</dbReference>
<gene>
    <name evidence="1" type="ORF">CHS0354_035255</name>
</gene>
<evidence type="ECO:0000313" key="1">
    <source>
        <dbReference type="EMBL" id="KAK3584174.1"/>
    </source>
</evidence>
<dbReference type="EMBL" id="JAEAOA010002069">
    <property type="protein sequence ID" value="KAK3584174.1"/>
    <property type="molecule type" value="Genomic_DNA"/>
</dbReference>
<organism evidence="1 2">
    <name type="scientific">Potamilus streckersoni</name>
    <dbReference type="NCBI Taxonomy" id="2493646"/>
    <lineage>
        <taxon>Eukaryota</taxon>
        <taxon>Metazoa</taxon>
        <taxon>Spiralia</taxon>
        <taxon>Lophotrochozoa</taxon>
        <taxon>Mollusca</taxon>
        <taxon>Bivalvia</taxon>
        <taxon>Autobranchia</taxon>
        <taxon>Heteroconchia</taxon>
        <taxon>Palaeoheterodonta</taxon>
        <taxon>Unionida</taxon>
        <taxon>Unionoidea</taxon>
        <taxon>Unionidae</taxon>
        <taxon>Ambleminae</taxon>
        <taxon>Lampsilini</taxon>
        <taxon>Potamilus</taxon>
    </lineage>
</organism>
<dbReference type="AlphaFoldDB" id="A0AAE0VNA1"/>
<proteinExistence type="predicted"/>